<feature type="transmembrane region" description="Helical" evidence="2">
    <location>
        <begin position="548"/>
        <end position="569"/>
    </location>
</feature>
<gene>
    <name evidence="5" type="ORF">CDEB00056_LOCUS14038</name>
</gene>
<sequence length="607" mass="66385">MRISSYILTLLTLALSTADGALPNPIQLSQHVLEEIQQQSNTRRTSLRSRQVLEQQTEEEIQMHAEVLAARPCVTALGVLGIRDADELLSVNPAFILQKFLIVNEENCDMNTGICDYSRFKDEVEAACDEAGGKVVLNDLPDLLKCKEFWADDADILYKNIPLCYPQVCPDDANYFRMQGMSLDDFFMTYKKEHEGKEPVTDLDKSMAKLLDTWIFGAHTRQQCDSGTKLNEEEEVELDYTNSPIPNEEEEAEPDNTHNPIPNEEEEAESDSEIMIEDFANPTNDWTTLNDPVMGGKSESSLSINDGVAHFEGYCAIVPFLKAPGFITMVTGRYDQGPAVFPDVSTCSSLKVVLRSDVRYNGYYLSFGAAKGRGHAMGYKTPLTSVPMEEYGNMILDFSDFSSSWDDATGKTAVACADDRQYCPTISSLQDMKTISFWGEGVEGDVKLYIKSISAVGCDSSVDENYSMGYGPVTNGQEWGGSEHGDASGEASWHKNDHGASHSHEYGGKGGEEYEHHGEYSHGDHGYDHEAAPEAATTTSIGSPGFSMGTYIFIALAAFGGSLLGGVALGKIKRGFGICSQYLYGPVAIGNEGLHSPHLKGGVGEQC</sequence>
<accession>A0A7S3Q8C5</accession>
<evidence type="ECO:0000313" key="5">
    <source>
        <dbReference type="EMBL" id="CAE0469185.1"/>
    </source>
</evidence>
<dbReference type="InterPro" id="IPR013857">
    <property type="entry name" value="NADH-UbQ_OxRdtase-assoc_prot30"/>
</dbReference>
<feature type="domain" description="NADH:ubiquinone oxidoreductase intermediate-associated protein 30" evidence="4">
    <location>
        <begin position="282"/>
        <end position="405"/>
    </location>
</feature>
<dbReference type="SUPFAM" id="SSF49785">
    <property type="entry name" value="Galactose-binding domain-like"/>
    <property type="match status" value="1"/>
</dbReference>
<evidence type="ECO:0000256" key="1">
    <source>
        <dbReference type="SAM" id="MobiDB-lite"/>
    </source>
</evidence>
<feature type="region of interest" description="Disordered" evidence="1">
    <location>
        <begin position="225"/>
        <end position="269"/>
    </location>
</feature>
<evidence type="ECO:0000256" key="2">
    <source>
        <dbReference type="SAM" id="Phobius"/>
    </source>
</evidence>
<feature type="compositionally biased region" description="Basic and acidic residues" evidence="1">
    <location>
        <begin position="481"/>
        <end position="532"/>
    </location>
</feature>
<dbReference type="InterPro" id="IPR008979">
    <property type="entry name" value="Galactose-bd-like_sf"/>
</dbReference>
<dbReference type="EMBL" id="HBIO01018285">
    <property type="protein sequence ID" value="CAE0469185.1"/>
    <property type="molecule type" value="Transcribed_RNA"/>
</dbReference>
<proteinExistence type="predicted"/>
<dbReference type="AlphaFoldDB" id="A0A7S3Q8C5"/>
<organism evidence="5">
    <name type="scientific">Chaetoceros debilis</name>
    <dbReference type="NCBI Taxonomy" id="122233"/>
    <lineage>
        <taxon>Eukaryota</taxon>
        <taxon>Sar</taxon>
        <taxon>Stramenopiles</taxon>
        <taxon>Ochrophyta</taxon>
        <taxon>Bacillariophyta</taxon>
        <taxon>Coscinodiscophyceae</taxon>
        <taxon>Chaetocerotophycidae</taxon>
        <taxon>Chaetocerotales</taxon>
        <taxon>Chaetocerotaceae</taxon>
        <taxon>Chaetoceros</taxon>
    </lineage>
</organism>
<keyword evidence="2" id="KW-0812">Transmembrane</keyword>
<protein>
    <recommendedName>
        <fullName evidence="4">NADH:ubiquinone oxidoreductase intermediate-associated protein 30 domain-containing protein</fullName>
    </recommendedName>
</protein>
<evidence type="ECO:0000256" key="3">
    <source>
        <dbReference type="SAM" id="SignalP"/>
    </source>
</evidence>
<keyword evidence="2" id="KW-1133">Transmembrane helix</keyword>
<feature type="region of interest" description="Disordered" evidence="1">
    <location>
        <begin position="473"/>
        <end position="538"/>
    </location>
</feature>
<keyword evidence="3" id="KW-0732">Signal</keyword>
<feature type="signal peptide" evidence="3">
    <location>
        <begin position="1"/>
        <end position="23"/>
    </location>
</feature>
<evidence type="ECO:0000259" key="4">
    <source>
        <dbReference type="Pfam" id="PF08547"/>
    </source>
</evidence>
<name>A0A7S3Q8C5_9STRA</name>
<feature type="chain" id="PRO_5030549410" description="NADH:ubiquinone oxidoreductase intermediate-associated protein 30 domain-containing protein" evidence="3">
    <location>
        <begin position="24"/>
        <end position="607"/>
    </location>
</feature>
<reference evidence="5" key="1">
    <citation type="submission" date="2021-01" db="EMBL/GenBank/DDBJ databases">
        <authorList>
            <person name="Corre E."/>
            <person name="Pelletier E."/>
            <person name="Niang G."/>
            <person name="Scheremetjew M."/>
            <person name="Finn R."/>
            <person name="Kale V."/>
            <person name="Holt S."/>
            <person name="Cochrane G."/>
            <person name="Meng A."/>
            <person name="Brown T."/>
            <person name="Cohen L."/>
        </authorList>
    </citation>
    <scope>NUCLEOTIDE SEQUENCE</scope>
    <source>
        <strain evidence="5">MM31A-1</strain>
    </source>
</reference>
<keyword evidence="2" id="KW-0472">Membrane</keyword>
<dbReference type="Pfam" id="PF08547">
    <property type="entry name" value="CIA30"/>
    <property type="match status" value="1"/>
</dbReference>